<evidence type="ECO:0000256" key="1">
    <source>
        <dbReference type="ARBA" id="ARBA00009711"/>
    </source>
</evidence>
<comment type="catalytic activity">
    <reaction evidence="6">
        <text>N(6),N(6),N(6)-trimethyl-L-lysyl(9)-[histone H3] + 2 2-oxoglutarate + 2 O2 = N(6)-methyl-L-lysyl(9)-[histone H3] + 2 formaldehyde + 2 succinate + 2 CO2</text>
        <dbReference type="Rhea" id="RHEA:60200"/>
        <dbReference type="Rhea" id="RHEA-COMP:15538"/>
        <dbReference type="Rhea" id="RHEA-COMP:15542"/>
        <dbReference type="ChEBI" id="CHEBI:15379"/>
        <dbReference type="ChEBI" id="CHEBI:16526"/>
        <dbReference type="ChEBI" id="CHEBI:16810"/>
        <dbReference type="ChEBI" id="CHEBI:16842"/>
        <dbReference type="ChEBI" id="CHEBI:30031"/>
        <dbReference type="ChEBI" id="CHEBI:61929"/>
        <dbReference type="ChEBI" id="CHEBI:61961"/>
        <dbReference type="EC" id="1.14.11.66"/>
    </reaction>
</comment>
<evidence type="ECO:0000256" key="7">
    <source>
        <dbReference type="SAM" id="MobiDB-lite"/>
    </source>
</evidence>
<dbReference type="GeneID" id="28894649"/>
<dbReference type="GO" id="GO:0051864">
    <property type="term" value="F:histone H3K36 demethylase activity"/>
    <property type="evidence" value="ECO:0007669"/>
    <property type="project" value="TreeGrafter"/>
</dbReference>
<dbReference type="PROSITE" id="PS51183">
    <property type="entry name" value="JMJN"/>
    <property type="match status" value="1"/>
</dbReference>
<feature type="region of interest" description="Disordered" evidence="7">
    <location>
        <begin position="518"/>
        <end position="574"/>
    </location>
</feature>
<feature type="region of interest" description="Disordered" evidence="7">
    <location>
        <begin position="156"/>
        <end position="280"/>
    </location>
</feature>
<feature type="compositionally biased region" description="Low complexity" evidence="7">
    <location>
        <begin position="1127"/>
        <end position="1139"/>
    </location>
</feature>
<dbReference type="Gene3D" id="2.60.120.650">
    <property type="entry name" value="Cupin"/>
    <property type="match status" value="2"/>
</dbReference>
<keyword evidence="5" id="KW-0862">Zinc</keyword>
<dbReference type="SMART" id="SM00558">
    <property type="entry name" value="JmjC"/>
    <property type="match status" value="1"/>
</dbReference>
<evidence type="ECO:0000256" key="3">
    <source>
        <dbReference type="ARBA" id="ARBA00022723"/>
    </source>
</evidence>
<dbReference type="InterPro" id="IPR013083">
    <property type="entry name" value="Znf_RING/FYVE/PHD"/>
</dbReference>
<accession>A0A165AKB6</accession>
<feature type="region of interest" description="Disordered" evidence="7">
    <location>
        <begin position="1100"/>
        <end position="1209"/>
    </location>
</feature>
<dbReference type="GO" id="GO:0140684">
    <property type="term" value="F:histone H3K9me2/H3K9me3 demethylase activity"/>
    <property type="evidence" value="ECO:0007669"/>
    <property type="project" value="UniProtKB-EC"/>
</dbReference>
<dbReference type="InterPro" id="IPR003347">
    <property type="entry name" value="JmjC_dom"/>
</dbReference>
<evidence type="ECO:0000259" key="9">
    <source>
        <dbReference type="PROSITE" id="PS51184"/>
    </source>
</evidence>
<evidence type="ECO:0000256" key="2">
    <source>
        <dbReference type="ARBA" id="ARBA00012900"/>
    </source>
</evidence>
<feature type="region of interest" description="Disordered" evidence="7">
    <location>
        <begin position="1"/>
        <end position="62"/>
    </location>
</feature>
<feature type="compositionally biased region" description="Pro residues" evidence="7">
    <location>
        <begin position="1140"/>
        <end position="1155"/>
    </location>
</feature>
<feature type="compositionally biased region" description="Basic residues" evidence="7">
    <location>
        <begin position="187"/>
        <end position="202"/>
    </location>
</feature>
<dbReference type="GO" id="GO:0005634">
    <property type="term" value="C:nucleus"/>
    <property type="evidence" value="ECO:0007669"/>
    <property type="project" value="TreeGrafter"/>
</dbReference>
<dbReference type="InterPro" id="IPR034732">
    <property type="entry name" value="EPHD"/>
</dbReference>
<evidence type="ECO:0000313" key="12">
    <source>
        <dbReference type="Proteomes" id="UP000076632"/>
    </source>
</evidence>
<dbReference type="PANTHER" id="PTHR10694:SF7">
    <property type="entry name" value="[HISTONE H3]-TRIMETHYL-L-LYSINE(9) DEMETHYLASE"/>
    <property type="match status" value="1"/>
</dbReference>
<feature type="compositionally biased region" description="Polar residues" evidence="7">
    <location>
        <begin position="1167"/>
        <end position="1189"/>
    </location>
</feature>
<dbReference type="SMART" id="SM00545">
    <property type="entry name" value="JmjN"/>
    <property type="match status" value="1"/>
</dbReference>
<feature type="compositionally biased region" description="Polar residues" evidence="7">
    <location>
        <begin position="1010"/>
        <end position="1032"/>
    </location>
</feature>
<feature type="compositionally biased region" description="Acidic residues" evidence="7">
    <location>
        <begin position="522"/>
        <end position="541"/>
    </location>
</feature>
<dbReference type="STRING" id="1328760.A0A165AKB6"/>
<dbReference type="InterPro" id="IPR003349">
    <property type="entry name" value="JmjN"/>
</dbReference>
<dbReference type="GO" id="GO:0000785">
    <property type="term" value="C:chromatin"/>
    <property type="evidence" value="ECO:0007669"/>
    <property type="project" value="TreeGrafter"/>
</dbReference>
<dbReference type="SMART" id="SM00249">
    <property type="entry name" value="PHD"/>
    <property type="match status" value="1"/>
</dbReference>
<dbReference type="Pfam" id="PF02373">
    <property type="entry name" value="JmjC"/>
    <property type="match status" value="1"/>
</dbReference>
<dbReference type="InterPro" id="IPR055500">
    <property type="entry name" value="DUF7072"/>
</dbReference>
<dbReference type="Pfam" id="PF13832">
    <property type="entry name" value="zf-HC5HC2H_2"/>
    <property type="match status" value="1"/>
</dbReference>
<feature type="domain" description="PHD-type" evidence="10">
    <location>
        <begin position="586"/>
        <end position="709"/>
    </location>
</feature>
<dbReference type="Proteomes" id="UP000076632">
    <property type="component" value="Unassembled WGS sequence"/>
</dbReference>
<dbReference type="PANTHER" id="PTHR10694">
    <property type="entry name" value="LYSINE-SPECIFIC DEMETHYLASE"/>
    <property type="match status" value="1"/>
</dbReference>
<feature type="compositionally biased region" description="Polar residues" evidence="7">
    <location>
        <begin position="926"/>
        <end position="936"/>
    </location>
</feature>
<sequence>MADPVTTPQKGAHEEGETKTTLTPPASEETDNFGASSSELSDLELEDDDIGEIEPDHYYGDGKIPVFKPTMDQFRSFRKFIDKVDKYGMKSGIIKVIPPKEWRDSLPALDESIKSIKIRNPIEQDFAGGQGRYTQANMEKQRSYNLPQWKALCEESNHQPPAKRGERRRNQDRFNRGRPGAADSPEKKRRATKTTRAKRGRSPSKVADSTDDTELQLEVPPTPTSPSRLPAKSDSNQDIAEARVKTEMTDEQDDDIMKSTKPGRQPKSISSRRRNNRRDAADVVDEAAFEDFNYRMENLEEFTPERCAELEASYWKSLTFNKPMYGADMPGSLFDDSTTSWNVSKLENLLDVLGSKVPGVNTTYLYLGMWKASFAWHLEDVDLYSINYIHFGAPKQWYSISQEDARRFEAAMRSIWPNDAKQCSQFLRHKTYLISPSLLQSQFNIKVNRLVHHEGEFVITYPYGYHSGFNLGYNCAESVNFATENWLEYGRIAKKCDCEADSVWVDVGEIERKLRGEKTPELYEETDEELDEGEEMGEDAVADLPTPPGSVGGKPKQQRGRKRKRSAEGAKGSVKKVKVRVKVPAKEPCVLCPNDMSCDELLPTDNGKSAHRLCATYIPETYVSNEGAKEAICGVVDIDKARLSLKCNFCRSKRGACFQCSQKKCTRAYHATCAAAAGVQVDIGMVPVFGEDGVEYADIGIDFRCRFHRVKRGKNVTGEMLEEDSLIKEYASSLQAQEVIQMQLYQGEIFAGVVVENRKDEEMVLVDLLPGGGRMEVEYKWILVLNPSDSQLSKPSANAKPLPSNMAKPGGMQERHGPPKVDDAFCDPDGPYVWSEFNTAEPERNSTQAKVDFEKPNQIWHYLGKTSTEARAQYTENPAKELHNPTSNFLESVKPPPMSRVVAERRSFPATHPSGSSFMPRGGTAALNNHQRPISSSKDDRQKKSEKAKVLPQAQRGYSIDAHALQSQREFQRDAEKQKTLGHDERSRGAVATSSRQPVAQTAPAKPTLASRQPSFPSSPGLTGKGHQSSSRPHPPLPAQGRAPMANMEPGPSVLAAADANKATTEQRVAGPHVNVSGAKSKHPLAVYPYLRNSYENHTRKYSSPYHRGDHLSSQCSPSSSSPPTPVHVQTSSPQSYQPLPAPPLQLQSHPPPPSYQYYRHSPSPMYQPQVQHIQSQHNRATPPSTSLAHSRPPHPPVSYSQTTTANGSTPIKAAVPLPHYQTPQQFDQQVQRASTLPQPHGASYEAFFAGLKSAAGSNGTRGALNRDGLVAPTSPHHSGTSTPAFALQPSRLVQGTPLKGPAPHVTLPAPQPNHAALFTTPIPPPQATMTVPERHESHATPPVMSAGNVPPASIVARD</sequence>
<dbReference type="GO" id="GO:0008270">
    <property type="term" value="F:zinc ion binding"/>
    <property type="evidence" value="ECO:0007669"/>
    <property type="project" value="UniProtKB-KW"/>
</dbReference>
<dbReference type="Gene3D" id="3.30.40.10">
    <property type="entry name" value="Zinc/RING finger domain, C3HC4 (zinc finger)"/>
    <property type="match status" value="1"/>
</dbReference>
<keyword evidence="12" id="KW-1185">Reference proteome</keyword>
<feature type="region of interest" description="Disordered" evidence="7">
    <location>
        <begin position="791"/>
        <end position="817"/>
    </location>
</feature>
<protein>
    <recommendedName>
        <fullName evidence="2">[histone H3]-trimethyl-L-lysine(9) demethylase</fullName>
        <ecNumber evidence="2">1.14.11.66</ecNumber>
    </recommendedName>
</protein>
<feature type="compositionally biased region" description="Acidic residues" evidence="7">
    <location>
        <begin position="41"/>
        <end position="53"/>
    </location>
</feature>
<dbReference type="EMBL" id="KV407462">
    <property type="protein sequence ID" value="KZF20625.1"/>
    <property type="molecule type" value="Genomic_DNA"/>
</dbReference>
<dbReference type="PROSITE" id="PS51184">
    <property type="entry name" value="JMJC"/>
    <property type="match status" value="1"/>
</dbReference>
<keyword evidence="3" id="KW-0479">Metal-binding</keyword>
<proteinExistence type="inferred from homology"/>
<dbReference type="Pfam" id="PF02375">
    <property type="entry name" value="JmjN"/>
    <property type="match status" value="1"/>
</dbReference>
<dbReference type="GO" id="GO:0010468">
    <property type="term" value="P:regulation of gene expression"/>
    <property type="evidence" value="ECO:0007669"/>
    <property type="project" value="TreeGrafter"/>
</dbReference>
<feature type="region of interest" description="Disordered" evidence="7">
    <location>
        <begin position="909"/>
        <end position="1079"/>
    </location>
</feature>
<evidence type="ECO:0000259" key="8">
    <source>
        <dbReference type="PROSITE" id="PS51183"/>
    </source>
</evidence>
<dbReference type="OMA" id="EQMWYYL"/>
<evidence type="ECO:0000313" key="11">
    <source>
        <dbReference type="EMBL" id="KZF20625.1"/>
    </source>
</evidence>
<comment type="similarity">
    <text evidence="1">Belongs to the JHDM3 histone demethylase family.</text>
</comment>
<dbReference type="RefSeq" id="XP_018186180.1">
    <property type="nucleotide sequence ID" value="XM_018329512.1"/>
</dbReference>
<feature type="compositionally biased region" description="Low complexity" evidence="7">
    <location>
        <begin position="1156"/>
        <end position="1165"/>
    </location>
</feature>
<evidence type="ECO:0000256" key="5">
    <source>
        <dbReference type="ARBA" id="ARBA00022833"/>
    </source>
</evidence>
<dbReference type="EC" id="1.14.11.66" evidence="2"/>
<dbReference type="PROSITE" id="PS51805">
    <property type="entry name" value="EPHD"/>
    <property type="match status" value="1"/>
</dbReference>
<feature type="region of interest" description="Disordered" evidence="7">
    <location>
        <begin position="1319"/>
        <end position="1359"/>
    </location>
</feature>
<feature type="compositionally biased region" description="Basic and acidic residues" evidence="7">
    <location>
        <begin position="970"/>
        <end position="988"/>
    </location>
</feature>
<feature type="compositionally biased region" description="Basic and acidic residues" evidence="7">
    <location>
        <begin position="937"/>
        <end position="949"/>
    </location>
</feature>
<feature type="domain" description="JmjN" evidence="8">
    <location>
        <begin position="64"/>
        <end position="105"/>
    </location>
</feature>
<evidence type="ECO:0000256" key="4">
    <source>
        <dbReference type="ARBA" id="ARBA00022771"/>
    </source>
</evidence>
<name>A0A165AKB6_XYLHT</name>
<dbReference type="Pfam" id="PF23258">
    <property type="entry name" value="DUF7072"/>
    <property type="match status" value="1"/>
</dbReference>
<dbReference type="SUPFAM" id="SSF51197">
    <property type="entry name" value="Clavaminate synthase-like"/>
    <property type="match status" value="1"/>
</dbReference>
<feature type="compositionally biased region" description="Basic residues" evidence="7">
    <location>
        <begin position="556"/>
        <end position="565"/>
    </location>
</feature>
<dbReference type="InParanoid" id="A0A165AKB6"/>
<dbReference type="FunFam" id="2.60.120.650:FF:000024">
    <property type="entry name" value="Putative jumonji family transcription factor"/>
    <property type="match status" value="1"/>
</dbReference>
<keyword evidence="4" id="KW-0863">Zinc-finger</keyword>
<organism evidence="11 12">
    <name type="scientific">Xylona heveae (strain CBS 132557 / TC161)</name>
    <dbReference type="NCBI Taxonomy" id="1328760"/>
    <lineage>
        <taxon>Eukaryota</taxon>
        <taxon>Fungi</taxon>
        <taxon>Dikarya</taxon>
        <taxon>Ascomycota</taxon>
        <taxon>Pezizomycotina</taxon>
        <taxon>Xylonomycetes</taxon>
        <taxon>Xylonales</taxon>
        <taxon>Xylonaceae</taxon>
        <taxon>Xylona</taxon>
    </lineage>
</organism>
<dbReference type="InterPro" id="IPR001965">
    <property type="entry name" value="Znf_PHD"/>
</dbReference>
<reference evidence="11 12" key="1">
    <citation type="journal article" date="2016" name="Fungal Biol.">
        <title>The genome of Xylona heveae provides a window into fungal endophytism.</title>
        <authorList>
            <person name="Gazis R."/>
            <person name="Kuo A."/>
            <person name="Riley R."/>
            <person name="LaButti K."/>
            <person name="Lipzen A."/>
            <person name="Lin J."/>
            <person name="Amirebrahimi M."/>
            <person name="Hesse C.N."/>
            <person name="Spatafora J.W."/>
            <person name="Henrissat B."/>
            <person name="Hainaut M."/>
            <person name="Grigoriev I.V."/>
            <person name="Hibbett D.S."/>
        </authorList>
    </citation>
    <scope>NUCLEOTIDE SEQUENCE [LARGE SCALE GENOMIC DNA]</scope>
    <source>
        <strain evidence="11 12">TC161</strain>
    </source>
</reference>
<dbReference type="OrthoDB" id="9547406at2759"/>
<gene>
    <name evidence="11" type="ORF">L228DRAFT_175625</name>
</gene>
<evidence type="ECO:0000256" key="6">
    <source>
        <dbReference type="ARBA" id="ARBA00049349"/>
    </source>
</evidence>
<evidence type="ECO:0000259" key="10">
    <source>
        <dbReference type="PROSITE" id="PS51805"/>
    </source>
</evidence>
<feature type="domain" description="JmjC" evidence="9">
    <location>
        <begin position="335"/>
        <end position="498"/>
    </location>
</feature>
<feature type="compositionally biased region" description="Polar residues" evidence="7">
    <location>
        <begin position="1199"/>
        <end position="1209"/>
    </location>
</feature>
<dbReference type="CDD" id="cd15571">
    <property type="entry name" value="ePHD"/>
    <property type="match status" value="1"/>
</dbReference>